<dbReference type="InterPro" id="IPR023416">
    <property type="entry name" value="Transthyretin/HIU_hydrolase_d"/>
</dbReference>
<feature type="non-terminal residue" evidence="2">
    <location>
        <position position="1"/>
    </location>
</feature>
<gene>
    <name evidence="2" type="ORF">METZ01_LOCUS439576</name>
</gene>
<organism evidence="2">
    <name type="scientific">marine metagenome</name>
    <dbReference type="NCBI Taxonomy" id="408172"/>
    <lineage>
        <taxon>unclassified sequences</taxon>
        <taxon>metagenomes</taxon>
        <taxon>ecological metagenomes</taxon>
    </lineage>
</organism>
<evidence type="ECO:0000259" key="1">
    <source>
        <dbReference type="Pfam" id="PF00576"/>
    </source>
</evidence>
<proteinExistence type="predicted"/>
<reference evidence="2" key="1">
    <citation type="submission" date="2018-05" db="EMBL/GenBank/DDBJ databases">
        <authorList>
            <person name="Lanie J.A."/>
            <person name="Ng W.-L."/>
            <person name="Kazmierczak K.M."/>
            <person name="Andrzejewski T.M."/>
            <person name="Davidsen T.M."/>
            <person name="Wayne K.J."/>
            <person name="Tettelin H."/>
            <person name="Glass J.I."/>
            <person name="Rusch D."/>
            <person name="Podicherti R."/>
            <person name="Tsui H.-C.T."/>
            <person name="Winkler M.E."/>
        </authorList>
    </citation>
    <scope>NUCLEOTIDE SEQUENCE</scope>
</reference>
<protein>
    <recommendedName>
        <fullName evidence="1">Transthyretin/hydroxyisourate hydrolase domain-containing protein</fullName>
    </recommendedName>
</protein>
<accession>A0A382YTX7</accession>
<dbReference type="Pfam" id="PF00576">
    <property type="entry name" value="Transthyretin"/>
    <property type="match status" value="1"/>
</dbReference>
<dbReference type="AlphaFoldDB" id="A0A382YTX7"/>
<dbReference type="SUPFAM" id="SSF49472">
    <property type="entry name" value="Transthyretin (synonym: prealbumin)"/>
    <property type="match status" value="1"/>
</dbReference>
<sequence length="102" mass="11827">NVRVQLFRLLGDCEKELVFDTRTNQEGRLSETFESGGAAAEDYELVFHSGDYLGQKNLQEENPVMDSVVIRLNVRDFERRYHIPLLIAPHNYTVWWSGTPEV</sequence>
<dbReference type="EMBL" id="UINC01178522">
    <property type="protein sequence ID" value="SVD86722.1"/>
    <property type="molecule type" value="Genomic_DNA"/>
</dbReference>
<dbReference type="Gene3D" id="2.60.40.180">
    <property type="entry name" value="Transthyretin/hydroxyisourate hydrolase domain"/>
    <property type="match status" value="1"/>
</dbReference>
<feature type="domain" description="Transthyretin/hydroxyisourate hydrolase" evidence="1">
    <location>
        <begin position="1"/>
        <end position="95"/>
    </location>
</feature>
<evidence type="ECO:0000313" key="2">
    <source>
        <dbReference type="EMBL" id="SVD86722.1"/>
    </source>
</evidence>
<name>A0A382YTX7_9ZZZZ</name>
<dbReference type="InterPro" id="IPR036817">
    <property type="entry name" value="Transthyretin/HIU_hydrolase_sf"/>
</dbReference>